<dbReference type="EMBL" id="BAABLK010000037">
    <property type="protein sequence ID" value="GAA5228343.1"/>
    <property type="molecule type" value="Genomic_DNA"/>
</dbReference>
<evidence type="ECO:0000313" key="2">
    <source>
        <dbReference type="Proteomes" id="UP001501257"/>
    </source>
</evidence>
<organism evidence="1 2">
    <name type="scientific">Paeniglutamicibacter antarcticus</name>
    <dbReference type="NCBI Taxonomy" id="494023"/>
    <lineage>
        <taxon>Bacteria</taxon>
        <taxon>Bacillati</taxon>
        <taxon>Actinomycetota</taxon>
        <taxon>Actinomycetes</taxon>
        <taxon>Micrococcales</taxon>
        <taxon>Micrococcaceae</taxon>
        <taxon>Paeniglutamicibacter</taxon>
    </lineage>
</organism>
<comment type="caution">
    <text evidence="1">The sequence shown here is derived from an EMBL/GenBank/DDBJ whole genome shotgun (WGS) entry which is preliminary data.</text>
</comment>
<gene>
    <name evidence="1" type="ORF">GCM10025778_28770</name>
</gene>
<proteinExistence type="predicted"/>
<dbReference type="Proteomes" id="UP001501257">
    <property type="component" value="Unassembled WGS sequence"/>
</dbReference>
<reference evidence="2" key="1">
    <citation type="journal article" date="2019" name="Int. J. Syst. Evol. Microbiol.">
        <title>The Global Catalogue of Microorganisms (GCM) 10K type strain sequencing project: providing services to taxonomists for standard genome sequencing and annotation.</title>
        <authorList>
            <consortium name="The Broad Institute Genomics Platform"/>
            <consortium name="The Broad Institute Genome Sequencing Center for Infectious Disease"/>
            <person name="Wu L."/>
            <person name="Ma J."/>
        </authorList>
    </citation>
    <scope>NUCLEOTIDE SEQUENCE [LARGE SCALE GENOMIC DNA]</scope>
    <source>
        <strain evidence="2">JCM 18952</strain>
    </source>
</reference>
<protein>
    <submittedName>
        <fullName evidence="1">Uncharacterized protein</fullName>
    </submittedName>
</protein>
<evidence type="ECO:0000313" key="1">
    <source>
        <dbReference type="EMBL" id="GAA5228343.1"/>
    </source>
</evidence>
<accession>A0ABP9TRF4</accession>
<sequence>MIWMSHRRNTDAAVILFGDRVTESELKVDTGYARIFVNPADEDWLSDMCAPLHIELIHP</sequence>
<name>A0ABP9TRF4_9MICC</name>
<keyword evidence="2" id="KW-1185">Reference proteome</keyword>